<evidence type="ECO:0000256" key="5">
    <source>
        <dbReference type="PROSITE-ProRule" id="PRU00103"/>
    </source>
</evidence>
<feature type="repeat" description="HEAT" evidence="5">
    <location>
        <begin position="86"/>
        <end position="122"/>
    </location>
</feature>
<sequence>MDPNVQRALNDKLYDKRKVGALELERVIRELVATKDYSRVTAILDQLCNDFAYAVHQPHARNGGLIGLAAAAIALGPELPRYLEVIVPPVLACFTDQDARVRYYACEAMYNIAKVAKGEILKYFNHIFDALCKLGADSELSVKNGAELLDRLIKDIVSESAATYVSVLELPSTEGAGDEEISDDKDVVEEPTDLPTAFSLKQFIPLLKDRSYTINPFTRTFLVGWITLLDSIPDLELVTYLPDFLGSLLKFLSDQNRDVHQATQACLDKFLNEIKRISRIKKGIAESKRSKGDGKRKREESVDSDSAQVGLEEGDEVDSTLAAEEDDTSSEDDWVPGQDVQINYRAILEILTNFLDQSNTSGAPKPGERPGTATTDEDGLLESLKWIVEFLDICPEEVLPFTPKILAHLLPAMASGVESIRMAAARVNNALMDYVVSLSDEPELFLSQPASRAQLSAEQQEGGHSSRPSLSGSRELDVRSPTPNFIKGQSSTEGTPRGPTPAPSNHPQADLDYAAAVNSLTLLFLNDHEATRVAALTWLIMLHRKAPRKVLAFNDGTFPALLKTLSDPAEAVVTKDLQLLSQISRNSEDSYFTNFMVSLLQLFSTDRRLLETRGNLIIRQLCVSLSAERIYRTLADCIEKEEDVEFASIMVQNLNNNLITAPELSELRKRLRNLESKDGQTFFVALFRSWCYNAVATFSLCLLAQAYEQAYNLLQVFAELEMTVNILIQIDKLVQLLESPVFTYLRLQLLEPEKYPHLYKCLYGLLMLLPQSSAFAALKNRLNSVSSIGYLHIAPRPNATTPSGSSFDRSNRLKGREDGIIRWGELLEKFRSVQERARRAQRLGGDLDDRPTLGVGDLRIMDAPEMTSSKAPTGRVGPGPPVPLKDAPAPTPPAVKPRSGLGRQFGRLGASVSGRGKRGQQ</sequence>
<organism evidence="8 9">
    <name type="scientific">Cytospora mali</name>
    <name type="common">Apple Valsa canker fungus</name>
    <name type="synonym">Valsa mali</name>
    <dbReference type="NCBI Taxonomy" id="578113"/>
    <lineage>
        <taxon>Eukaryota</taxon>
        <taxon>Fungi</taxon>
        <taxon>Dikarya</taxon>
        <taxon>Ascomycota</taxon>
        <taxon>Pezizomycotina</taxon>
        <taxon>Sordariomycetes</taxon>
        <taxon>Sordariomycetidae</taxon>
        <taxon>Diaporthales</taxon>
        <taxon>Cytosporaceae</taxon>
        <taxon>Cytospora</taxon>
    </lineage>
</organism>
<dbReference type="OrthoDB" id="5574975at2759"/>
<feature type="region of interest" description="Disordered" evidence="6">
    <location>
        <begin position="286"/>
        <end position="335"/>
    </location>
</feature>
<feature type="region of interest" description="Disordered" evidence="6">
    <location>
        <begin position="864"/>
        <end position="921"/>
    </location>
</feature>
<dbReference type="Gene3D" id="1.25.10.10">
    <property type="entry name" value="Leucine-rich Repeat Variant"/>
    <property type="match status" value="2"/>
</dbReference>
<dbReference type="Pfam" id="PF12755">
    <property type="entry name" value="Vac14_Fab1_bd"/>
    <property type="match status" value="1"/>
</dbReference>
<evidence type="ECO:0000256" key="2">
    <source>
        <dbReference type="ARBA" id="ARBA00010225"/>
    </source>
</evidence>
<evidence type="ECO:0000313" key="9">
    <source>
        <dbReference type="Proteomes" id="UP000078576"/>
    </source>
</evidence>
<feature type="compositionally biased region" description="Polar residues" evidence="6">
    <location>
        <begin position="451"/>
        <end position="472"/>
    </location>
</feature>
<reference evidence="9" key="1">
    <citation type="submission" date="2014-12" db="EMBL/GenBank/DDBJ databases">
        <title>Genome Sequence of Valsa Canker Pathogens Uncovers a Specific Adaption of Colonization on Woody Bark.</title>
        <authorList>
            <person name="Yin Z."/>
            <person name="Liu H."/>
            <person name="Gao X."/>
            <person name="Li Z."/>
            <person name="Song N."/>
            <person name="Ke X."/>
            <person name="Dai Q."/>
            <person name="Wu Y."/>
            <person name="Sun Y."/>
            <person name="Xu J.-R."/>
            <person name="Kang Z.K."/>
            <person name="Wang L."/>
            <person name="Huang L."/>
        </authorList>
    </citation>
    <scope>NUCLEOTIDE SEQUENCE [LARGE SCALE GENOMIC DNA]</scope>
    <source>
        <strain evidence="9">SXYL134</strain>
    </source>
</reference>
<dbReference type="InterPro" id="IPR011989">
    <property type="entry name" value="ARM-like"/>
</dbReference>
<dbReference type="EMBL" id="KN714804">
    <property type="protein sequence ID" value="KUI62228.1"/>
    <property type="molecule type" value="Genomic_DNA"/>
</dbReference>
<dbReference type="InterPro" id="IPR026825">
    <property type="entry name" value="Vac14"/>
</dbReference>
<evidence type="ECO:0000313" key="8">
    <source>
        <dbReference type="EMBL" id="KUI62228.1"/>
    </source>
</evidence>
<feature type="compositionally biased region" description="Basic and acidic residues" evidence="6">
    <location>
        <begin position="286"/>
        <end position="301"/>
    </location>
</feature>
<comment type="subcellular location">
    <subcellularLocation>
        <location evidence="1">Endomembrane system</location>
    </subcellularLocation>
</comment>
<evidence type="ECO:0000256" key="6">
    <source>
        <dbReference type="SAM" id="MobiDB-lite"/>
    </source>
</evidence>
<comment type="similarity">
    <text evidence="2">Belongs to the VAC14 family.</text>
</comment>
<dbReference type="STRING" id="694573.A0A194VEB6"/>
<keyword evidence="4" id="KW-0472">Membrane</keyword>
<dbReference type="SUPFAM" id="SSF48371">
    <property type="entry name" value="ARM repeat"/>
    <property type="match status" value="1"/>
</dbReference>
<accession>A0A194VEB6</accession>
<dbReference type="PROSITE" id="PS50077">
    <property type="entry name" value="HEAT_REPEAT"/>
    <property type="match status" value="1"/>
</dbReference>
<feature type="compositionally biased region" description="Acidic residues" evidence="6">
    <location>
        <begin position="312"/>
        <end position="334"/>
    </location>
</feature>
<dbReference type="GO" id="GO:0006661">
    <property type="term" value="P:phosphatidylinositol biosynthetic process"/>
    <property type="evidence" value="ECO:0007669"/>
    <property type="project" value="InterPro"/>
</dbReference>
<name>A0A194VEB6_CYTMA</name>
<dbReference type="AlphaFoldDB" id="A0A194VEB6"/>
<feature type="region of interest" description="Disordered" evidence="6">
    <location>
        <begin position="451"/>
        <end position="509"/>
    </location>
</feature>
<dbReference type="GO" id="GO:0070772">
    <property type="term" value="C:PAS complex"/>
    <property type="evidence" value="ECO:0007669"/>
    <property type="project" value="InterPro"/>
</dbReference>
<keyword evidence="3" id="KW-0677">Repeat</keyword>
<gene>
    <name evidence="8" type="ORF">VP1G_09352</name>
</gene>
<dbReference type="InterPro" id="IPR021841">
    <property type="entry name" value="VAC14_Fig4p-bd"/>
</dbReference>
<protein>
    <recommendedName>
        <fullName evidence="7">Vacuolar protein 14 C-terminal Fig4-binding domain-containing protein</fullName>
    </recommendedName>
</protein>
<dbReference type="InterPro" id="IPR021133">
    <property type="entry name" value="HEAT_type_2"/>
</dbReference>
<dbReference type="PANTHER" id="PTHR16023">
    <property type="entry name" value="TAX1 BINDING PROTEIN-RELATED"/>
    <property type="match status" value="1"/>
</dbReference>
<proteinExistence type="inferred from homology"/>
<evidence type="ECO:0000256" key="3">
    <source>
        <dbReference type="ARBA" id="ARBA00022737"/>
    </source>
</evidence>
<feature type="domain" description="Vacuolar protein 14 C-terminal Fig4-binding" evidence="7">
    <location>
        <begin position="608"/>
        <end position="785"/>
    </location>
</feature>
<feature type="compositionally biased region" description="Pro residues" evidence="6">
    <location>
        <begin position="878"/>
        <end position="895"/>
    </location>
</feature>
<keyword evidence="9" id="KW-1185">Reference proteome</keyword>
<dbReference type="InterPro" id="IPR016024">
    <property type="entry name" value="ARM-type_fold"/>
</dbReference>
<evidence type="ECO:0000256" key="4">
    <source>
        <dbReference type="ARBA" id="ARBA00023136"/>
    </source>
</evidence>
<evidence type="ECO:0000256" key="1">
    <source>
        <dbReference type="ARBA" id="ARBA00004308"/>
    </source>
</evidence>
<dbReference type="GO" id="GO:0010008">
    <property type="term" value="C:endosome membrane"/>
    <property type="evidence" value="ECO:0007669"/>
    <property type="project" value="TreeGrafter"/>
</dbReference>
<dbReference type="PANTHER" id="PTHR16023:SF0">
    <property type="entry name" value="PROTEIN VAC14 HOMOLOG"/>
    <property type="match status" value="1"/>
</dbReference>
<feature type="compositionally biased region" description="Polar residues" evidence="6">
    <location>
        <begin position="481"/>
        <end position="494"/>
    </location>
</feature>
<evidence type="ECO:0000259" key="7">
    <source>
        <dbReference type="Pfam" id="PF11916"/>
    </source>
</evidence>
<dbReference type="Pfam" id="PF11916">
    <property type="entry name" value="Vac14_Fig4_bd"/>
    <property type="match status" value="1"/>
</dbReference>
<dbReference type="Proteomes" id="UP000078576">
    <property type="component" value="Unassembled WGS sequence"/>
</dbReference>
<dbReference type="GO" id="GO:0000329">
    <property type="term" value="C:fungal-type vacuole membrane"/>
    <property type="evidence" value="ECO:0007669"/>
    <property type="project" value="TreeGrafter"/>
</dbReference>